<protein>
    <submittedName>
        <fullName evidence="3">Plasmid pRiA4b ORF-3 family protein</fullName>
    </submittedName>
</protein>
<dbReference type="PANTHER" id="PTHR41878:SF1">
    <property type="entry name" value="TNPR PROTEIN"/>
    <property type="match status" value="1"/>
</dbReference>
<dbReference type="PANTHER" id="PTHR41878">
    <property type="entry name" value="LEXA REPRESSOR-RELATED"/>
    <property type="match status" value="1"/>
</dbReference>
<organism evidence="3 4">
    <name type="scientific">Herbiconiux oxytropis</name>
    <dbReference type="NCBI Taxonomy" id="2970915"/>
    <lineage>
        <taxon>Bacteria</taxon>
        <taxon>Bacillati</taxon>
        <taxon>Actinomycetota</taxon>
        <taxon>Actinomycetes</taxon>
        <taxon>Micrococcales</taxon>
        <taxon>Microbacteriaceae</taxon>
        <taxon>Herbiconiux</taxon>
    </lineage>
</organism>
<feature type="region of interest" description="Disordered" evidence="1">
    <location>
        <begin position="336"/>
        <end position="359"/>
    </location>
</feature>
<feature type="compositionally biased region" description="Low complexity" evidence="1">
    <location>
        <begin position="342"/>
        <end position="351"/>
    </location>
</feature>
<comment type="caution">
    <text evidence="3">The sequence shown here is derived from an EMBL/GenBank/DDBJ whole genome shotgun (WGS) entry which is preliminary data.</text>
</comment>
<sequence length="428" mass="44934">MADKGNDRGRSQGAATTALLIRFDRWYTKHVGAVAEHDHLAAEESKALLGELFQLSSGALRTPTESVLGAVLDAVEADPELSPMTPHLVDTLEHYLDFAVETGMWAPAESEIDASYELLADAVDEGSGLLLDLIDALELVPDVPSASARQALEALAPLVRSEEDLLARMQGALADLDPAGPIGALVIERVLGVLCVAVSPELLPGLATAQILELLDEDAGASVPELALASPLTDTILAGLVQDGILTSDAAGRLVAPVGLRPALADVLLELADEFGLSEGNPHPEGTVLEMTAALEGSDPAVWRRLEIDADADLGELHLALQLTLDWANTEEHRFTTDLEQGSSGASAEAGGPDDGFEEDDVEIGELLVEDGDALGYDYDGARVIVTLERVTEPQTAAAPVKLPRCVGASAEIGAEEADRLLAPLRVR</sequence>
<feature type="domain" description="Plasmid pRiA4b Orf3-like" evidence="2">
    <location>
        <begin position="289"/>
        <end position="413"/>
    </location>
</feature>
<evidence type="ECO:0000256" key="1">
    <source>
        <dbReference type="SAM" id="MobiDB-lite"/>
    </source>
</evidence>
<gene>
    <name evidence="3" type="ORF">N1028_08550</name>
</gene>
<accession>A0AA42BU84</accession>
<evidence type="ECO:0000313" key="3">
    <source>
        <dbReference type="EMBL" id="MCS5725946.1"/>
    </source>
</evidence>
<dbReference type="InterPro" id="IPR024047">
    <property type="entry name" value="MM3350-like_sf"/>
</dbReference>
<dbReference type="InterPro" id="IPR012912">
    <property type="entry name" value="Plasmid_pRiA4b_Orf3-like"/>
</dbReference>
<keyword evidence="4" id="KW-1185">Reference proteome</keyword>
<reference evidence="3" key="1">
    <citation type="submission" date="2022-08" db="EMBL/GenBank/DDBJ databases">
        <authorList>
            <person name="Deng Y."/>
            <person name="Han X.-F."/>
            <person name="Zhang Y.-Q."/>
        </authorList>
    </citation>
    <scope>NUCLEOTIDE SEQUENCE</scope>
    <source>
        <strain evidence="3">CPCC 203407</strain>
    </source>
</reference>
<evidence type="ECO:0000313" key="4">
    <source>
        <dbReference type="Proteomes" id="UP001165587"/>
    </source>
</evidence>
<dbReference type="AlphaFoldDB" id="A0AA42BU84"/>
<dbReference type="SUPFAM" id="SSF159941">
    <property type="entry name" value="MM3350-like"/>
    <property type="match status" value="1"/>
</dbReference>
<proteinExistence type="predicted"/>
<dbReference type="RefSeq" id="WP_259526597.1">
    <property type="nucleotide sequence ID" value="NZ_JANLCK010000004.1"/>
</dbReference>
<dbReference type="EMBL" id="JANLCK010000004">
    <property type="protein sequence ID" value="MCS5725946.1"/>
    <property type="molecule type" value="Genomic_DNA"/>
</dbReference>
<dbReference type="Pfam" id="PF07929">
    <property type="entry name" value="PRiA4_ORF3"/>
    <property type="match status" value="1"/>
</dbReference>
<name>A0AA42BU84_9MICO</name>
<dbReference type="Proteomes" id="UP001165587">
    <property type="component" value="Unassembled WGS sequence"/>
</dbReference>
<dbReference type="Gene3D" id="3.10.290.30">
    <property type="entry name" value="MM3350-like"/>
    <property type="match status" value="1"/>
</dbReference>
<evidence type="ECO:0000259" key="2">
    <source>
        <dbReference type="Pfam" id="PF07929"/>
    </source>
</evidence>